<feature type="domain" description="Tetrahydrofolate dehydrogenase/cyclohydrolase NAD(P)-binding" evidence="1">
    <location>
        <begin position="13"/>
        <end position="39"/>
    </location>
</feature>
<dbReference type="InterPro" id="IPR020631">
    <property type="entry name" value="THF_DH/CycHdrlase_NAD-bd_dom"/>
</dbReference>
<proteinExistence type="predicted"/>
<dbReference type="OrthoDB" id="8401630at2"/>
<gene>
    <name evidence="2" type="ORF">EFQ99_02470</name>
</gene>
<keyword evidence="3" id="KW-1185">Reference proteome</keyword>
<dbReference type="GO" id="GO:0004488">
    <property type="term" value="F:methylenetetrahydrofolate dehydrogenase (NADP+) activity"/>
    <property type="evidence" value="ECO:0007669"/>
    <property type="project" value="InterPro"/>
</dbReference>
<dbReference type="AlphaFoldDB" id="A0A432PTN5"/>
<dbReference type="EMBL" id="RJTH01000001">
    <property type="protein sequence ID" value="RUM27087.1"/>
    <property type="molecule type" value="Genomic_DNA"/>
</dbReference>
<protein>
    <recommendedName>
        <fullName evidence="1">Tetrahydrofolate dehydrogenase/cyclohydrolase NAD(P)-binding domain-containing protein</fullName>
    </recommendedName>
</protein>
<dbReference type="Gene3D" id="3.40.50.720">
    <property type="entry name" value="NAD(P)-binding Rossmann-like Domain"/>
    <property type="match status" value="1"/>
</dbReference>
<sequence>MRSSSVLPDRSIRADAITPVLDGVGPMTVMSLMHNSRCSFHAERS</sequence>
<evidence type="ECO:0000313" key="2">
    <source>
        <dbReference type="EMBL" id="RUM27087.1"/>
    </source>
</evidence>
<comment type="caution">
    <text evidence="2">The sequence shown here is derived from an EMBL/GenBank/DDBJ whole genome shotgun (WGS) entry which is preliminary data.</text>
</comment>
<dbReference type="Proteomes" id="UP000278823">
    <property type="component" value="Unassembled WGS sequence"/>
</dbReference>
<accession>A0A432PTN5</accession>
<dbReference type="Pfam" id="PF02882">
    <property type="entry name" value="THF_DHG_CYH_C"/>
    <property type="match status" value="1"/>
</dbReference>
<evidence type="ECO:0000259" key="1">
    <source>
        <dbReference type="Pfam" id="PF02882"/>
    </source>
</evidence>
<evidence type="ECO:0000313" key="3">
    <source>
        <dbReference type="Proteomes" id="UP000278823"/>
    </source>
</evidence>
<name>A0A432PTN5_9HYPH</name>
<reference evidence="3" key="1">
    <citation type="submission" date="2018-11" db="EMBL/GenBank/DDBJ databases">
        <title>Rhizobium chutanense sp. nov., isolated from root nodules of Phaseolus vulgaris in China.</title>
        <authorList>
            <person name="Huo Y."/>
        </authorList>
    </citation>
    <scope>NUCLEOTIDE SEQUENCE [LARGE SCALE GENOMIC DNA]</scope>
    <source>
        <strain evidence="3">CCBAU 65647</strain>
    </source>
</reference>
<organism evidence="2 3">
    <name type="scientific">Rhizobium vallis</name>
    <dbReference type="NCBI Taxonomy" id="634290"/>
    <lineage>
        <taxon>Bacteria</taxon>
        <taxon>Pseudomonadati</taxon>
        <taxon>Pseudomonadota</taxon>
        <taxon>Alphaproteobacteria</taxon>
        <taxon>Hyphomicrobiales</taxon>
        <taxon>Rhizobiaceae</taxon>
        <taxon>Rhizobium/Agrobacterium group</taxon>
        <taxon>Rhizobium</taxon>
    </lineage>
</organism>
<dbReference type="Gene3D" id="3.40.50.10860">
    <property type="entry name" value="Leucine Dehydrogenase, chain A, domain 1"/>
    <property type="match status" value="1"/>
</dbReference>